<protein>
    <submittedName>
        <fullName evidence="2">Uncharacterized protein</fullName>
    </submittedName>
</protein>
<accession>A0A640T383</accession>
<dbReference type="EMBL" id="BLIO01000001">
    <property type="protein sequence ID" value="GFE17482.1"/>
    <property type="molecule type" value="Genomic_DNA"/>
</dbReference>
<proteinExistence type="predicted"/>
<feature type="region of interest" description="Disordered" evidence="1">
    <location>
        <begin position="1"/>
        <end position="37"/>
    </location>
</feature>
<evidence type="ECO:0000313" key="3">
    <source>
        <dbReference type="Proteomes" id="UP000430079"/>
    </source>
</evidence>
<gene>
    <name evidence="2" type="ORF">Sgleb_55290</name>
</gene>
<keyword evidence="3" id="KW-1185">Reference proteome</keyword>
<reference evidence="2 3" key="1">
    <citation type="submission" date="2019-12" db="EMBL/GenBank/DDBJ databases">
        <title>Whole genome shotgun sequence of Streptomyces hygroscopicus subsp. glebosus NBRC 13786.</title>
        <authorList>
            <person name="Ichikawa N."/>
            <person name="Kimura A."/>
            <person name="Kitahashi Y."/>
            <person name="Komaki H."/>
            <person name="Tamura T."/>
        </authorList>
    </citation>
    <scope>NUCLEOTIDE SEQUENCE [LARGE SCALE GENOMIC DNA]</scope>
    <source>
        <strain evidence="2 3">NBRC 13786</strain>
    </source>
</reference>
<evidence type="ECO:0000313" key="2">
    <source>
        <dbReference type="EMBL" id="GFE17482.1"/>
    </source>
</evidence>
<name>A0A640T383_9ACTN</name>
<comment type="caution">
    <text evidence="2">The sequence shown here is derived from an EMBL/GenBank/DDBJ whole genome shotgun (WGS) entry which is preliminary data.</text>
</comment>
<dbReference type="AlphaFoldDB" id="A0A640T383"/>
<sequence>MTGQQREGDRQSPVGQVCGPGADGLGGAGEAVAHEDADLSAVTAERLGSGKERHRGSPINEGLASYLRVRKVTASG</sequence>
<organism evidence="2 3">
    <name type="scientific">Streptomyces glebosus</name>
    <dbReference type="NCBI Taxonomy" id="249580"/>
    <lineage>
        <taxon>Bacteria</taxon>
        <taxon>Bacillati</taxon>
        <taxon>Actinomycetota</taxon>
        <taxon>Actinomycetes</taxon>
        <taxon>Kitasatosporales</taxon>
        <taxon>Streptomycetaceae</taxon>
        <taxon>Streptomyces</taxon>
    </lineage>
</organism>
<evidence type="ECO:0000256" key="1">
    <source>
        <dbReference type="SAM" id="MobiDB-lite"/>
    </source>
</evidence>
<feature type="compositionally biased region" description="Basic and acidic residues" evidence="1">
    <location>
        <begin position="1"/>
        <end position="10"/>
    </location>
</feature>
<dbReference type="Proteomes" id="UP000430079">
    <property type="component" value="Unassembled WGS sequence"/>
</dbReference>